<dbReference type="EMBL" id="MLAK01000250">
    <property type="protein sequence ID" value="OHT15226.1"/>
    <property type="molecule type" value="Genomic_DNA"/>
</dbReference>
<proteinExistence type="predicted"/>
<dbReference type="InterPro" id="IPR035979">
    <property type="entry name" value="RBD_domain_sf"/>
</dbReference>
<comment type="caution">
    <text evidence="1">The sequence shown here is derived from an EMBL/GenBank/DDBJ whole genome shotgun (WGS) entry which is preliminary data.</text>
</comment>
<dbReference type="CDD" id="cd00590">
    <property type="entry name" value="RRM_SF"/>
    <property type="match status" value="1"/>
</dbReference>
<dbReference type="RefSeq" id="XP_068368362.1">
    <property type="nucleotide sequence ID" value="XM_068497704.1"/>
</dbReference>
<reference evidence="1" key="1">
    <citation type="submission" date="2016-10" db="EMBL/GenBank/DDBJ databases">
        <authorList>
            <person name="Benchimol M."/>
            <person name="Almeida L.G."/>
            <person name="Vasconcelos A.T."/>
            <person name="Perreira-Neves A."/>
            <person name="Rosa I.A."/>
            <person name="Tasca T."/>
            <person name="Bogo M.R."/>
            <person name="de Souza W."/>
        </authorList>
    </citation>
    <scope>NUCLEOTIDE SEQUENCE [LARGE SCALE GENOMIC DNA]</scope>
    <source>
        <strain evidence="1">K</strain>
    </source>
</reference>
<dbReference type="VEuPathDB" id="TrichDB:TRFO_14247"/>
<dbReference type="InterPro" id="IPR012677">
    <property type="entry name" value="Nucleotide-bd_a/b_plait_sf"/>
</dbReference>
<evidence type="ECO:0000313" key="2">
    <source>
        <dbReference type="Proteomes" id="UP000179807"/>
    </source>
</evidence>
<dbReference type="GeneID" id="94832408"/>
<dbReference type="SUPFAM" id="SSF54928">
    <property type="entry name" value="RNA-binding domain, RBD"/>
    <property type="match status" value="1"/>
</dbReference>
<dbReference type="AlphaFoldDB" id="A0A1J4KVQ2"/>
<sequence>MRIFDDGIKTKYVFKIKPNILSTLASFFLLPFFEMSDEEVIPRKNAPQIAFANKERKKKVHHFDPQKYLAIKSLIERSDPATNIHSNATPYPKFAPKEVQGYLIALSFDITNLVAYELYSYVEETLKTEVEDLSIFRDPFTNDPNGLVVVQLIEDVSTTRLRKLSEQTFKGHPVQVRLFSSEVKFQQFLENNADEKLKNISIPLKASTPIVFVQNYTGDEVELVKFFGKCGQVNLIRMSHIRKCIFFTIYYDREESAELACRSLNGFRTSGGELIVTPLYRRSVERAFGVINCDAPNELKVHIENFGNIEKMKERKDGVIYILMETIDAAKYACTLINSRVIGTKRVTTFFVEYEYFNSKNL</sequence>
<dbReference type="Gene3D" id="3.30.70.330">
    <property type="match status" value="1"/>
</dbReference>
<keyword evidence="2" id="KW-1185">Reference proteome</keyword>
<evidence type="ECO:0000313" key="1">
    <source>
        <dbReference type="EMBL" id="OHT15226.1"/>
    </source>
</evidence>
<accession>A0A1J4KVQ2</accession>
<name>A0A1J4KVQ2_9EUKA</name>
<gene>
    <name evidence="1" type="ORF">TRFO_14247</name>
</gene>
<evidence type="ECO:0008006" key="3">
    <source>
        <dbReference type="Google" id="ProtNLM"/>
    </source>
</evidence>
<dbReference type="Proteomes" id="UP000179807">
    <property type="component" value="Unassembled WGS sequence"/>
</dbReference>
<dbReference type="OrthoDB" id="10266719at2759"/>
<organism evidence="1 2">
    <name type="scientific">Tritrichomonas foetus</name>
    <dbReference type="NCBI Taxonomy" id="1144522"/>
    <lineage>
        <taxon>Eukaryota</taxon>
        <taxon>Metamonada</taxon>
        <taxon>Parabasalia</taxon>
        <taxon>Tritrichomonadida</taxon>
        <taxon>Tritrichomonadidae</taxon>
        <taxon>Tritrichomonas</taxon>
    </lineage>
</organism>
<protein>
    <recommendedName>
        <fullName evidence="3">RRM domain-containing protein</fullName>
    </recommendedName>
</protein>
<dbReference type="GO" id="GO:0003676">
    <property type="term" value="F:nucleic acid binding"/>
    <property type="evidence" value="ECO:0007669"/>
    <property type="project" value="InterPro"/>
</dbReference>